<accession>F6GQ83</accession>
<dbReference type="Proteomes" id="UP000243430">
    <property type="component" value="Segment"/>
</dbReference>
<name>F6GQ83_9VIRU</name>
<evidence type="ECO:0000313" key="1">
    <source>
        <dbReference type="EMBL" id="AEF97703.1"/>
    </source>
</evidence>
<proteinExistence type="predicted"/>
<dbReference type="EMBL" id="FJ815289">
    <property type="protein sequence ID" value="AEF97703.1"/>
    <property type="molecule type" value="Genomic_DNA"/>
</dbReference>
<protein>
    <submittedName>
        <fullName evidence="1">ORF84</fullName>
    </submittedName>
</protein>
<dbReference type="KEGG" id="vg:40524628"/>
<dbReference type="GeneID" id="40524628"/>
<evidence type="ECO:0000313" key="2">
    <source>
        <dbReference type="Proteomes" id="UP000243430"/>
    </source>
</evidence>
<reference evidence="1 2" key="1">
    <citation type="journal article" date="2008" name="Arch. Virol.">
        <title>Molecular confirmation of a new herpesvirus from catfish (Ameiurus melas) by testing the performance of a novel PCR method, designed to target the DNA polymerase gene of alloherpesviruses.</title>
        <authorList>
            <person name="Doszpoly A."/>
            <person name="Kovacs E.R."/>
            <person name="Bovo G."/>
            <person name="LaPatra S.E."/>
            <person name="Harrach B."/>
            <person name="Benko M."/>
        </authorList>
    </citation>
    <scope>NUCLEOTIDE SEQUENCE [LARGE SCALE GENOMIC DNA]</scope>
    <source>
        <strain evidence="2">SRWSHV (Snake River White Sturgeon Herpesvirus)</strain>
    </source>
</reference>
<reference evidence="1 2" key="3">
    <citation type="journal article" date="2011" name="Intervirology">
        <title>Comparative analysis of a conserved gene block from the genome of the members of the genus ictalurivirus.</title>
        <authorList>
            <person name="Doszpoly A."/>
            <person name="Benko M."/>
            <person name="Bovo G."/>
            <person name="Lapatra S.E."/>
            <person name="Harrach B."/>
        </authorList>
    </citation>
    <scope>NUCLEOTIDE SEQUENCE [LARGE SCALE GENOMIC DNA]</scope>
    <source>
        <strain evidence="2">SRWSHV (Snake River White Sturgeon Herpesvirus)</strain>
    </source>
</reference>
<organism evidence="1 2">
    <name type="scientific">white sturgeon herpesvirus 2</name>
    <dbReference type="NCBI Taxonomy" id="320884"/>
    <lineage>
        <taxon>Viruses</taxon>
        <taxon>Duplodnaviria</taxon>
        <taxon>Heunggongvirae</taxon>
        <taxon>Peploviricota</taxon>
        <taxon>Herviviricetes</taxon>
        <taxon>Herpesvirales</taxon>
        <taxon>Alloherpesviridae</taxon>
        <taxon>Ictavirus</taxon>
        <taxon>Ictavirus acipenseridallo2</taxon>
    </lineage>
</organism>
<dbReference type="RefSeq" id="YP_009664585.1">
    <property type="nucleotide sequence ID" value="NC_043042.1"/>
</dbReference>
<keyword evidence="2" id="KW-1185">Reference proteome</keyword>
<sequence>MWILFKRFFIHILKWLKLTTTMALNWTINPNDLDECDGIDDWSDSWDEETDDDDESVVLPPKMPLLNTTALLKSYDTVVDVSVLCEAIAKTQLKSILKKPQQPTSCQKHCRRISFDPQPQIFKYEASKLDNVNKDYRQKCMFKMVAPQILTDPFNNEGLLNFFKTPVNRAPKTPTVETTTPPKLDSKHEDECIDLMQFLSGYS</sequence>
<reference evidence="1 2" key="2">
    <citation type="journal article" date="2011" name="Arch. Virol.">
        <title>Partial genome characterization of acipenserid herpesvirus 2: taxonomical proposal for the demarcation of three subfamilies in Alloherpesviridae.</title>
        <authorList>
            <person name="Doszpoly A."/>
            <person name="Somogyi V."/>
            <person name="Lapatra S.E."/>
            <person name="Benko M."/>
        </authorList>
    </citation>
    <scope>NUCLEOTIDE SEQUENCE [LARGE SCALE GENOMIC DNA]</scope>
    <source>
        <strain evidence="2">SRWSHV (Snake River White Sturgeon Herpesvirus)</strain>
    </source>
</reference>